<keyword evidence="4 15" id="KW-0813">Transport</keyword>
<dbReference type="GO" id="GO:1990544">
    <property type="term" value="P:mitochondrial ATP transmembrane transport"/>
    <property type="evidence" value="ECO:0007669"/>
    <property type="project" value="InterPro"/>
</dbReference>
<keyword evidence="7" id="KW-0677">Repeat</keyword>
<evidence type="ECO:0000256" key="11">
    <source>
        <dbReference type="ARBA" id="ARBA00023136"/>
    </source>
</evidence>
<dbReference type="SUPFAM" id="SSF103506">
    <property type="entry name" value="Mitochondrial carrier"/>
    <property type="match status" value="1"/>
</dbReference>
<dbReference type="PRINTS" id="PR00926">
    <property type="entry name" value="MITOCARRIER"/>
</dbReference>
<keyword evidence="10" id="KW-0496">Mitochondrion</keyword>
<keyword evidence="11 14" id="KW-0472">Membrane</keyword>
<dbReference type="GO" id="GO:0005471">
    <property type="term" value="F:ATP:ADP antiporter activity"/>
    <property type="evidence" value="ECO:0007669"/>
    <property type="project" value="UniProtKB-UniRule"/>
</dbReference>
<comment type="similarity">
    <text evidence="2 15">Belongs to the mitochondrial carrier (TC 2.A.29) family.</text>
</comment>
<evidence type="ECO:0000256" key="6">
    <source>
        <dbReference type="ARBA" id="ARBA00022692"/>
    </source>
</evidence>
<evidence type="ECO:0000256" key="16">
    <source>
        <dbReference type="RuleBase" id="RU368008"/>
    </source>
</evidence>
<evidence type="ECO:0000256" key="15">
    <source>
        <dbReference type="RuleBase" id="RU000488"/>
    </source>
</evidence>
<organism evidence="17">
    <name type="scientific">Noccaea caerulescens</name>
    <name type="common">Alpine penny-cress</name>
    <name type="synonym">Thlaspi caerulescens</name>
    <dbReference type="NCBI Taxonomy" id="107243"/>
    <lineage>
        <taxon>Eukaryota</taxon>
        <taxon>Viridiplantae</taxon>
        <taxon>Streptophyta</taxon>
        <taxon>Embryophyta</taxon>
        <taxon>Tracheophyta</taxon>
        <taxon>Spermatophyta</taxon>
        <taxon>Magnoliopsida</taxon>
        <taxon>eudicotyledons</taxon>
        <taxon>Gunneridae</taxon>
        <taxon>Pentapetalae</taxon>
        <taxon>rosids</taxon>
        <taxon>malvids</taxon>
        <taxon>Brassicales</taxon>
        <taxon>Brassicaceae</taxon>
        <taxon>Coluteocarpeae</taxon>
        <taxon>Noccaea</taxon>
    </lineage>
</organism>
<comment type="function">
    <text evidence="16">Catalyzes the exchange of ADP and ATP across the membrane.</text>
</comment>
<evidence type="ECO:0000256" key="5">
    <source>
        <dbReference type="ARBA" id="ARBA00022449"/>
    </source>
</evidence>
<dbReference type="GO" id="GO:0005743">
    <property type="term" value="C:mitochondrial inner membrane"/>
    <property type="evidence" value="ECO:0007669"/>
    <property type="project" value="UniProtKB-SubCell"/>
</dbReference>
<comment type="subunit">
    <text evidence="3 16">Monomer.</text>
</comment>
<gene>
    <name evidence="17" type="ORF">GA_TR15446_c0_g1_i1_g.47204</name>
</gene>
<evidence type="ECO:0000256" key="12">
    <source>
        <dbReference type="ARBA" id="ARBA00024143"/>
    </source>
</evidence>
<evidence type="ECO:0000256" key="4">
    <source>
        <dbReference type="ARBA" id="ARBA00022448"/>
    </source>
</evidence>
<dbReference type="GO" id="GO:0140021">
    <property type="term" value="P:mitochondrial ADP transmembrane transport"/>
    <property type="evidence" value="ECO:0007669"/>
    <property type="project" value="InterPro"/>
</dbReference>
<keyword evidence="6 14" id="KW-0812">Transmembrane</keyword>
<evidence type="ECO:0000256" key="7">
    <source>
        <dbReference type="ARBA" id="ARBA00022737"/>
    </source>
</evidence>
<evidence type="ECO:0000256" key="14">
    <source>
        <dbReference type="PROSITE-ProRule" id="PRU00282"/>
    </source>
</evidence>
<keyword evidence="8" id="KW-0999">Mitochondrion inner membrane</keyword>
<keyword evidence="9" id="KW-1133">Transmembrane helix</keyword>
<accession>A0A1J3D1T0</accession>
<dbReference type="InterPro" id="IPR002113">
    <property type="entry name" value="ADT_euk_type"/>
</dbReference>
<evidence type="ECO:0000313" key="17">
    <source>
        <dbReference type="EMBL" id="JAU12064.1"/>
    </source>
</evidence>
<dbReference type="PANTHER" id="PTHR45635:SF14">
    <property type="entry name" value="ADP_ATP TRANSLOCASE"/>
    <property type="match status" value="1"/>
</dbReference>
<comment type="catalytic activity">
    <reaction evidence="12">
        <text>ADP(in) + ATP(out) = ADP(out) + ATP(in)</text>
        <dbReference type="Rhea" id="RHEA:34999"/>
        <dbReference type="ChEBI" id="CHEBI:30616"/>
        <dbReference type="ChEBI" id="CHEBI:456216"/>
    </reaction>
    <physiologicalReaction direction="left-to-right" evidence="12">
        <dbReference type="Rhea" id="RHEA:35000"/>
    </physiologicalReaction>
</comment>
<name>A0A1J3D1T0_NOCCA</name>
<dbReference type="AlphaFoldDB" id="A0A1J3D1T0"/>
<dbReference type="InterPro" id="IPR018108">
    <property type="entry name" value="MCP_transmembrane"/>
</dbReference>
<evidence type="ECO:0000256" key="2">
    <source>
        <dbReference type="ARBA" id="ARBA00006375"/>
    </source>
</evidence>
<comment type="function">
    <text evidence="13">ADP:ATP antiporter that mediates import of ADP into the mitochondrial matrix for ATP synthesis, and export of ATP out to fuel the cell. Cycles between the cytoplasmic-open state (c-state) and the matrix-open state (m-state): operates by the alternating access mechanism with a single substrate-binding site intermittently exposed to either the cytosolic (c-state) or matrix (m-state) side of the inner mitochondrial membrane.</text>
</comment>
<dbReference type="InterPro" id="IPR023395">
    <property type="entry name" value="MCP_dom_sf"/>
</dbReference>
<dbReference type="PROSITE" id="PS50920">
    <property type="entry name" value="SOLCAR"/>
    <property type="match status" value="3"/>
</dbReference>
<evidence type="ECO:0000256" key="8">
    <source>
        <dbReference type="ARBA" id="ARBA00022792"/>
    </source>
</evidence>
<feature type="repeat" description="Solcar" evidence="14">
    <location>
        <begin position="18"/>
        <end position="112"/>
    </location>
</feature>
<proteinExistence type="inferred from homology"/>
<dbReference type="EMBL" id="GEVI01020256">
    <property type="protein sequence ID" value="JAU12064.1"/>
    <property type="molecule type" value="Transcribed_RNA"/>
</dbReference>
<evidence type="ECO:0000256" key="10">
    <source>
        <dbReference type="ARBA" id="ARBA00023128"/>
    </source>
</evidence>
<evidence type="ECO:0000256" key="3">
    <source>
        <dbReference type="ARBA" id="ARBA00011245"/>
    </source>
</evidence>
<dbReference type="InterPro" id="IPR002067">
    <property type="entry name" value="MCP"/>
</dbReference>
<dbReference type="PRINTS" id="PR00927">
    <property type="entry name" value="ADPTRNSLCASE"/>
</dbReference>
<evidence type="ECO:0000256" key="13">
    <source>
        <dbReference type="ARBA" id="ARBA00045250"/>
    </source>
</evidence>
<feature type="repeat" description="Solcar" evidence="14">
    <location>
        <begin position="222"/>
        <end position="311"/>
    </location>
</feature>
<dbReference type="PANTHER" id="PTHR45635">
    <property type="entry name" value="ADP,ATP CARRIER PROTEIN 1-RELATED-RELATED"/>
    <property type="match status" value="1"/>
</dbReference>
<dbReference type="Gene3D" id="1.50.40.10">
    <property type="entry name" value="Mitochondrial carrier domain"/>
    <property type="match status" value="1"/>
</dbReference>
<dbReference type="Pfam" id="PF00153">
    <property type="entry name" value="Mito_carr"/>
    <property type="match status" value="3"/>
</dbReference>
<feature type="repeat" description="Solcar" evidence="14">
    <location>
        <begin position="124"/>
        <end position="212"/>
    </location>
</feature>
<sequence>MSKKGEKEQGVFAKMGVPQVVTDLVIGGSIGAIAKTVMAPVERVKLLLQTMDSNPDVISGKVQPYKGIGDCISRVSKEQGVRAFWRGNLVNCLRYAPQQGSALAFNDALNNAFPKYNSNTDFWKSFTVKLLSGGLAGGIANTICYPFDFARTRLASDLRAGGGKFKGISDCIVTTVRQQGITGLYTGWSVTVAGAFIYRAGQLGCFKQIQDLNPYQNDKGAIGAAASFVAATAARTVVMPFNYPFDTVRRRMMLESEKSKEQRQYRGSIHCAQEVLKKEGLKGMYKGMIPELFRGVGGSLVIVAYDRVKFIFNL</sequence>
<evidence type="ECO:0000256" key="9">
    <source>
        <dbReference type="ARBA" id="ARBA00022989"/>
    </source>
</evidence>
<comment type="subcellular location">
    <subcellularLocation>
        <location evidence="16">Membrane</location>
        <topology evidence="16">Multi-pass membrane protein</topology>
    </subcellularLocation>
    <subcellularLocation>
        <location evidence="1">Mitochondrion inner membrane</location>
        <topology evidence="1">Multi-pass membrane protein</topology>
    </subcellularLocation>
</comment>
<reference evidence="17" key="1">
    <citation type="submission" date="2016-07" db="EMBL/GenBank/DDBJ databases">
        <title>De novo transcriptome assembly of four accessions of the metal hyperaccumulator plant Noccaea caerulescens.</title>
        <authorList>
            <person name="Blande D."/>
            <person name="Halimaa P."/>
            <person name="Tervahauta A.I."/>
            <person name="Aarts M.G."/>
            <person name="Karenlampi S.O."/>
        </authorList>
    </citation>
    <scope>NUCLEOTIDE SEQUENCE</scope>
</reference>
<evidence type="ECO:0000256" key="1">
    <source>
        <dbReference type="ARBA" id="ARBA00004448"/>
    </source>
</evidence>
<protein>
    <recommendedName>
        <fullName evidence="16">ADP/ATP translocase</fullName>
    </recommendedName>
    <alternativeName>
        <fullName evidence="16">ADP,ATP carrier protein</fullName>
    </alternativeName>
</protein>
<keyword evidence="5" id="KW-0050">Antiport</keyword>